<feature type="transmembrane region" description="Helical" evidence="7">
    <location>
        <begin position="250"/>
        <end position="271"/>
    </location>
</feature>
<feature type="transmembrane region" description="Helical" evidence="7">
    <location>
        <begin position="59"/>
        <end position="77"/>
    </location>
</feature>
<accession>A0A1U7Z292</accession>
<dbReference type="GeneID" id="104585961"/>
<comment type="similarity">
    <text evidence="2">Belongs to the plant tobamovirus multiplication TOM1 protein family.</text>
</comment>
<feature type="domain" description="THH1/TOM1/TOM3" evidence="8">
    <location>
        <begin position="23"/>
        <end position="125"/>
    </location>
</feature>
<dbReference type="InterPro" id="IPR040226">
    <property type="entry name" value="THH1/TOM1/TOM3"/>
</dbReference>
<feature type="transmembrane region" description="Helical" evidence="7">
    <location>
        <begin position="206"/>
        <end position="230"/>
    </location>
</feature>
<evidence type="ECO:0000256" key="1">
    <source>
        <dbReference type="ARBA" id="ARBA00004128"/>
    </source>
</evidence>
<evidence type="ECO:0000256" key="6">
    <source>
        <dbReference type="SAM" id="MobiDB-lite"/>
    </source>
</evidence>
<evidence type="ECO:0000256" key="3">
    <source>
        <dbReference type="ARBA" id="ARBA00022692"/>
    </source>
</evidence>
<dbReference type="STRING" id="4432.A0A1U7Z292"/>
<dbReference type="GO" id="GO:0005774">
    <property type="term" value="C:vacuolar membrane"/>
    <property type="evidence" value="ECO:0007669"/>
    <property type="project" value="UniProtKB-SubCell"/>
</dbReference>
<sequence length="362" mass="40442">MRYWEMLFTLENGRCFPPVLVVVNVVLACVDGSIAAIAFSQLIRIHLRTQQLGWTREKVFHLMIGSANLGYFVYFISTLVATCKGWLCWSHACGFILMAFPSILFLAAFLLLLSFWVDLCHQANDEDEEDEDNSCRDALLERSKNEPGPSNMDGHRKCCPFPSIHIGSRQKFVIVVIVLVFVLMITFAVLIWIGMGKNPIDSSTLARVYIDIFSIAILLLGGALACYGLLLFLKMSRVRSEKASSEMWKVAGLAVVSVVCFTSSALVSLVTDIPVLYHWCQKYIDGVNTSLLVVLYYFIGSSVPSAFVLWVMREMPPPLAVDRQTQSRVVTFISNRSTATHHPQHWTTATSSQNQVTGVSPI</sequence>
<dbReference type="InParanoid" id="A0A1U7Z292"/>
<feature type="domain" description="THH1/TOM1/TOM3" evidence="8">
    <location>
        <begin position="170"/>
        <end position="321"/>
    </location>
</feature>
<evidence type="ECO:0000256" key="4">
    <source>
        <dbReference type="ARBA" id="ARBA00022989"/>
    </source>
</evidence>
<comment type="subcellular location">
    <subcellularLocation>
        <location evidence="1">Vacuole membrane</location>
        <topology evidence="1">Multi-pass membrane protein</topology>
    </subcellularLocation>
</comment>
<evidence type="ECO:0000313" key="10">
    <source>
        <dbReference type="RefSeq" id="XP_010241320.1"/>
    </source>
</evidence>
<feature type="transmembrane region" description="Helical" evidence="7">
    <location>
        <begin position="89"/>
        <end position="113"/>
    </location>
</feature>
<dbReference type="RefSeq" id="XP_010241320.1">
    <property type="nucleotide sequence ID" value="XM_010243018.2"/>
</dbReference>
<proteinExistence type="inferred from homology"/>
<keyword evidence="5 7" id="KW-0472">Membrane</keyword>
<keyword evidence="9" id="KW-1185">Reference proteome</keyword>
<dbReference type="PANTHER" id="PTHR31142">
    <property type="entry name" value="TOBAMOVIRUS MULTIPLICATION PROTEIN 1-LIKE ISOFORM X1"/>
    <property type="match status" value="1"/>
</dbReference>
<dbReference type="PANTHER" id="PTHR31142:SF4">
    <property type="entry name" value="OS01G0751300 PROTEIN"/>
    <property type="match status" value="1"/>
</dbReference>
<evidence type="ECO:0000313" key="9">
    <source>
        <dbReference type="Proteomes" id="UP000189703"/>
    </source>
</evidence>
<dbReference type="AlphaFoldDB" id="A0A1U7Z292"/>
<keyword evidence="3 7" id="KW-0812">Transmembrane</keyword>
<evidence type="ECO:0000256" key="5">
    <source>
        <dbReference type="ARBA" id="ARBA00023136"/>
    </source>
</evidence>
<feature type="transmembrane region" description="Helical" evidence="7">
    <location>
        <begin position="291"/>
        <end position="312"/>
    </location>
</feature>
<dbReference type="FunCoup" id="A0A1U7Z292">
    <property type="interactions" value="2220"/>
</dbReference>
<feature type="region of interest" description="Disordered" evidence="6">
    <location>
        <begin position="341"/>
        <end position="362"/>
    </location>
</feature>
<gene>
    <name evidence="10" type="primary">LOC104585961</name>
</gene>
<feature type="transmembrane region" description="Helical" evidence="7">
    <location>
        <begin position="172"/>
        <end position="194"/>
    </location>
</feature>
<protein>
    <submittedName>
        <fullName evidence="10">Tobamovirus multiplication protein 1 isoform X1</fullName>
    </submittedName>
</protein>
<evidence type="ECO:0000256" key="7">
    <source>
        <dbReference type="SAM" id="Phobius"/>
    </source>
</evidence>
<dbReference type="KEGG" id="nnu:104585961"/>
<evidence type="ECO:0000259" key="8">
    <source>
        <dbReference type="Pfam" id="PF06454"/>
    </source>
</evidence>
<name>A0A1U7Z292_NELNU</name>
<dbReference type="eggNOG" id="ENOG502QQ9Y">
    <property type="taxonomic scope" value="Eukaryota"/>
</dbReference>
<dbReference type="PROSITE" id="PS51257">
    <property type="entry name" value="PROKAR_LIPOPROTEIN"/>
    <property type="match status" value="1"/>
</dbReference>
<dbReference type="Proteomes" id="UP000189703">
    <property type="component" value="Unplaced"/>
</dbReference>
<dbReference type="OMA" id="CERWLCW"/>
<evidence type="ECO:0000256" key="2">
    <source>
        <dbReference type="ARBA" id="ARBA00006779"/>
    </source>
</evidence>
<keyword evidence="4 7" id="KW-1133">Transmembrane helix</keyword>
<dbReference type="OrthoDB" id="747122at2759"/>
<dbReference type="Pfam" id="PF06454">
    <property type="entry name" value="THH1_TOM1-3_dom"/>
    <property type="match status" value="2"/>
</dbReference>
<reference evidence="10" key="1">
    <citation type="submission" date="2025-08" db="UniProtKB">
        <authorList>
            <consortium name="RefSeq"/>
        </authorList>
    </citation>
    <scope>IDENTIFICATION</scope>
</reference>
<organism evidence="9 10">
    <name type="scientific">Nelumbo nucifera</name>
    <name type="common">Sacred lotus</name>
    <dbReference type="NCBI Taxonomy" id="4432"/>
    <lineage>
        <taxon>Eukaryota</taxon>
        <taxon>Viridiplantae</taxon>
        <taxon>Streptophyta</taxon>
        <taxon>Embryophyta</taxon>
        <taxon>Tracheophyta</taxon>
        <taxon>Spermatophyta</taxon>
        <taxon>Magnoliopsida</taxon>
        <taxon>Proteales</taxon>
        <taxon>Nelumbonaceae</taxon>
        <taxon>Nelumbo</taxon>
    </lineage>
</organism>
<dbReference type="InterPro" id="IPR009457">
    <property type="entry name" value="THH1/TOM1/TOM3_dom"/>
</dbReference>
<feature type="transmembrane region" description="Helical" evidence="7">
    <location>
        <begin position="20"/>
        <end position="39"/>
    </location>
</feature>